<dbReference type="Gene3D" id="3.40.50.150">
    <property type="entry name" value="Vaccinia Virus protein VP39"/>
    <property type="match status" value="1"/>
</dbReference>
<dbReference type="Pfam" id="PF13649">
    <property type="entry name" value="Methyltransf_25"/>
    <property type="match status" value="1"/>
</dbReference>
<feature type="domain" description="Methyltransferase" evidence="3">
    <location>
        <begin position="39"/>
        <end position="123"/>
    </location>
</feature>
<dbReference type="InterPro" id="IPR029063">
    <property type="entry name" value="SAM-dependent_MTases_sf"/>
</dbReference>
<dbReference type="SUPFAM" id="SSF53335">
    <property type="entry name" value="S-adenosyl-L-methionine-dependent methyltransferases"/>
    <property type="match status" value="1"/>
</dbReference>
<dbReference type="PANTHER" id="PTHR43861">
    <property type="entry name" value="TRANS-ACONITATE 2-METHYLTRANSFERASE-RELATED"/>
    <property type="match status" value="1"/>
</dbReference>
<accession>A0A1W1BLG9</accession>
<gene>
    <name evidence="4" type="ORF">MNB_SM-5-1354</name>
</gene>
<keyword evidence="1" id="KW-0489">Methyltransferase</keyword>
<protein>
    <submittedName>
        <fullName evidence="4">Putative methyl transferase</fullName>
    </submittedName>
</protein>
<sequence length="227" mass="26429">MKVSSEFSKYAQSYDAYNIIQERVAQKLLSLVKGKPEYILDLGCGSGALVKKIGWRYKKFIGVDFAPKMLEIHPKSNNIECIYGNFNDNMLFETLLRYKFDYILSASALQWATNIEETFKKIQMLDAPVALAIFTANTFQTLYKTASLEPLLPSCEYLKCLQKKYFDADFEIVTYRLDFENVREMFRYIKRSGVSGSRNLLSYKEMKKLMNAYPYNYLEFEVAFITS</sequence>
<reference evidence="4" key="1">
    <citation type="submission" date="2016-10" db="EMBL/GenBank/DDBJ databases">
        <authorList>
            <person name="de Groot N.N."/>
        </authorList>
    </citation>
    <scope>NUCLEOTIDE SEQUENCE</scope>
</reference>
<proteinExistence type="predicted"/>
<dbReference type="InterPro" id="IPR041698">
    <property type="entry name" value="Methyltransf_25"/>
</dbReference>
<dbReference type="EMBL" id="FPHH01000026">
    <property type="protein sequence ID" value="SFV54356.1"/>
    <property type="molecule type" value="Genomic_DNA"/>
</dbReference>
<dbReference type="GO" id="GO:0032259">
    <property type="term" value="P:methylation"/>
    <property type="evidence" value="ECO:0007669"/>
    <property type="project" value="UniProtKB-KW"/>
</dbReference>
<dbReference type="CDD" id="cd02440">
    <property type="entry name" value="AdoMet_MTases"/>
    <property type="match status" value="1"/>
</dbReference>
<evidence type="ECO:0000259" key="3">
    <source>
        <dbReference type="Pfam" id="PF13649"/>
    </source>
</evidence>
<dbReference type="PANTHER" id="PTHR43861:SF1">
    <property type="entry name" value="TRANS-ACONITATE 2-METHYLTRANSFERASE"/>
    <property type="match status" value="1"/>
</dbReference>
<evidence type="ECO:0000256" key="1">
    <source>
        <dbReference type="ARBA" id="ARBA00022603"/>
    </source>
</evidence>
<evidence type="ECO:0000313" key="4">
    <source>
        <dbReference type="EMBL" id="SFV54356.1"/>
    </source>
</evidence>
<name>A0A1W1BLG9_9ZZZZ</name>
<dbReference type="GO" id="GO:0008168">
    <property type="term" value="F:methyltransferase activity"/>
    <property type="evidence" value="ECO:0007669"/>
    <property type="project" value="UniProtKB-KW"/>
</dbReference>
<keyword evidence="2 4" id="KW-0808">Transferase</keyword>
<organism evidence="4">
    <name type="scientific">hydrothermal vent metagenome</name>
    <dbReference type="NCBI Taxonomy" id="652676"/>
    <lineage>
        <taxon>unclassified sequences</taxon>
        <taxon>metagenomes</taxon>
        <taxon>ecological metagenomes</taxon>
    </lineage>
</organism>
<evidence type="ECO:0000256" key="2">
    <source>
        <dbReference type="ARBA" id="ARBA00022679"/>
    </source>
</evidence>
<dbReference type="AlphaFoldDB" id="A0A1W1BLG9"/>